<evidence type="ECO:0000256" key="5">
    <source>
        <dbReference type="ARBA" id="ARBA00023136"/>
    </source>
</evidence>
<keyword evidence="4 6" id="KW-1133">Transmembrane helix</keyword>
<dbReference type="GO" id="GO:0055085">
    <property type="term" value="P:transmembrane transport"/>
    <property type="evidence" value="ECO:0007669"/>
    <property type="project" value="TreeGrafter"/>
</dbReference>
<dbReference type="EMBL" id="RJVP01000004">
    <property type="protein sequence ID" value="ROH85842.1"/>
    <property type="molecule type" value="Genomic_DNA"/>
</dbReference>
<keyword evidence="3 6" id="KW-0812">Transmembrane</keyword>
<dbReference type="Pfam" id="PF01594">
    <property type="entry name" value="AI-2E_transport"/>
    <property type="match status" value="1"/>
</dbReference>
<protein>
    <submittedName>
        <fullName evidence="7">AI-2E family transporter</fullName>
    </submittedName>
</protein>
<dbReference type="PANTHER" id="PTHR21716">
    <property type="entry name" value="TRANSMEMBRANE PROTEIN"/>
    <property type="match status" value="1"/>
</dbReference>
<evidence type="ECO:0000256" key="2">
    <source>
        <dbReference type="ARBA" id="ARBA00009773"/>
    </source>
</evidence>
<dbReference type="Proteomes" id="UP000275137">
    <property type="component" value="Unassembled WGS sequence"/>
</dbReference>
<organism evidence="7 8">
    <name type="scientific">Pseudomethylobacillus aquaticus</name>
    <dbReference type="NCBI Taxonomy" id="2676064"/>
    <lineage>
        <taxon>Bacteria</taxon>
        <taxon>Pseudomonadati</taxon>
        <taxon>Pseudomonadota</taxon>
        <taxon>Betaproteobacteria</taxon>
        <taxon>Nitrosomonadales</taxon>
        <taxon>Methylophilaceae</taxon>
        <taxon>Pseudomethylobacillus</taxon>
    </lineage>
</organism>
<dbReference type="InterPro" id="IPR002549">
    <property type="entry name" value="AI-2E-like"/>
</dbReference>
<evidence type="ECO:0000313" key="8">
    <source>
        <dbReference type="Proteomes" id="UP000275137"/>
    </source>
</evidence>
<feature type="transmembrane region" description="Helical" evidence="6">
    <location>
        <begin position="280"/>
        <end position="303"/>
    </location>
</feature>
<accession>A0A3N0UZQ0</accession>
<sequence>MTSKRENLLPDYRIIVLTAAFMLLMYLLLPVMAPFLVAAILAYICNPLVDRLSHLRLGTRGLGRTTATLLVLLLLVGVLILLVLVIVPLLQRELLVVIQRLPNYISAARDRLEPLLMQYFGVALDINVAQIQEILTKHWQSASGVVGKVLATVSTHGMAIIGWLVNLALVPVVLFYLLRDWHGLIGRIAHLLPRRWVGKTNIIAHEIDLVLAEFLRGQLSVMVMMSLFYAIALWAVGLELALPVALIAGLLGFVPYLGVAIGLSLAVLAAALQFSSLAEVIPVLLVFGLAQLLEGMLLTPWLVGDRIGLHPVAVIFALLAGGELFGFSGILLALPVSAAIAVGLRHAKHSYLASDTYLKQP</sequence>
<feature type="transmembrane region" description="Helical" evidence="6">
    <location>
        <begin position="244"/>
        <end position="268"/>
    </location>
</feature>
<evidence type="ECO:0000313" key="7">
    <source>
        <dbReference type="EMBL" id="ROH85842.1"/>
    </source>
</evidence>
<keyword evidence="8" id="KW-1185">Reference proteome</keyword>
<name>A0A3N0UZQ0_9PROT</name>
<feature type="transmembrane region" description="Helical" evidence="6">
    <location>
        <begin position="158"/>
        <end position="178"/>
    </location>
</feature>
<comment type="subcellular location">
    <subcellularLocation>
        <location evidence="1">Membrane</location>
        <topology evidence="1">Multi-pass membrane protein</topology>
    </subcellularLocation>
</comment>
<reference evidence="7 8" key="1">
    <citation type="submission" date="2018-10" db="EMBL/GenBank/DDBJ databases">
        <authorList>
            <person name="Chen W.-M."/>
        </authorList>
    </citation>
    <scope>NUCLEOTIDE SEQUENCE [LARGE SCALE GENOMIC DNA]</scope>
    <source>
        <strain evidence="7 8">H-5</strain>
    </source>
</reference>
<gene>
    <name evidence="7" type="ORF">ED236_08880</name>
</gene>
<comment type="caution">
    <text evidence="7">The sequence shown here is derived from an EMBL/GenBank/DDBJ whole genome shotgun (WGS) entry which is preliminary data.</text>
</comment>
<evidence type="ECO:0000256" key="1">
    <source>
        <dbReference type="ARBA" id="ARBA00004141"/>
    </source>
</evidence>
<feature type="transmembrane region" description="Helical" evidence="6">
    <location>
        <begin position="315"/>
        <end position="344"/>
    </location>
</feature>
<feature type="transmembrane region" description="Helical" evidence="6">
    <location>
        <begin position="12"/>
        <end position="45"/>
    </location>
</feature>
<feature type="transmembrane region" description="Helical" evidence="6">
    <location>
        <begin position="66"/>
        <end position="90"/>
    </location>
</feature>
<dbReference type="AlphaFoldDB" id="A0A3N0UZQ0"/>
<comment type="similarity">
    <text evidence="2">Belongs to the autoinducer-2 exporter (AI-2E) (TC 2.A.86) family.</text>
</comment>
<evidence type="ECO:0000256" key="4">
    <source>
        <dbReference type="ARBA" id="ARBA00022989"/>
    </source>
</evidence>
<keyword evidence="5 6" id="KW-0472">Membrane</keyword>
<feature type="transmembrane region" description="Helical" evidence="6">
    <location>
        <begin position="219"/>
        <end position="238"/>
    </location>
</feature>
<dbReference type="RefSeq" id="WP_123237616.1">
    <property type="nucleotide sequence ID" value="NZ_RJVP01000004.1"/>
</dbReference>
<evidence type="ECO:0000256" key="3">
    <source>
        <dbReference type="ARBA" id="ARBA00022692"/>
    </source>
</evidence>
<dbReference type="GO" id="GO:0016020">
    <property type="term" value="C:membrane"/>
    <property type="evidence" value="ECO:0007669"/>
    <property type="project" value="UniProtKB-SubCell"/>
</dbReference>
<proteinExistence type="inferred from homology"/>
<dbReference type="PANTHER" id="PTHR21716:SF64">
    <property type="entry name" value="AI-2 TRANSPORT PROTEIN TQSA"/>
    <property type="match status" value="1"/>
</dbReference>
<evidence type="ECO:0000256" key="6">
    <source>
        <dbReference type="SAM" id="Phobius"/>
    </source>
</evidence>